<dbReference type="PANTHER" id="PTHR22573">
    <property type="entry name" value="PHOSPHOHEXOMUTASE FAMILY MEMBER"/>
    <property type="match status" value="1"/>
</dbReference>
<evidence type="ECO:0000259" key="17">
    <source>
        <dbReference type="Pfam" id="PF02880"/>
    </source>
</evidence>
<accession>A0AAE9DNX8</accession>
<evidence type="ECO:0000256" key="12">
    <source>
        <dbReference type="ARBA" id="ARBA00023136"/>
    </source>
</evidence>
<reference evidence="18 19" key="1">
    <citation type="submission" date="2022-05" db="EMBL/GenBank/DDBJ databases">
        <title>Chromosome-level reference genomes for two strains of Caenorhabditis briggsae: an improved platform for comparative genomics.</title>
        <authorList>
            <person name="Stevens L."/>
            <person name="Andersen E.C."/>
        </authorList>
    </citation>
    <scope>NUCLEOTIDE SEQUENCE [LARGE SCALE GENOMIC DNA]</scope>
    <source>
        <strain evidence="18">QX1410_ONT</strain>
        <tissue evidence="18">Whole-organism</tissue>
    </source>
</reference>
<evidence type="ECO:0000313" key="18">
    <source>
        <dbReference type="EMBL" id="ULU07185.1"/>
    </source>
</evidence>
<keyword evidence="13" id="KW-0413">Isomerase</keyword>
<evidence type="ECO:0000256" key="9">
    <source>
        <dbReference type="ARBA" id="ARBA00022723"/>
    </source>
</evidence>
<protein>
    <recommendedName>
        <fullName evidence="6">phosphoglucomutase (alpha-D-glucose-1,6-bisphosphate-dependent)</fullName>
        <ecNumber evidence="6">5.4.2.2</ecNumber>
    </recommendedName>
</protein>
<dbReference type="InterPro" id="IPR005845">
    <property type="entry name" value="A-D-PHexomutase_a/b/a-II"/>
</dbReference>
<evidence type="ECO:0000259" key="16">
    <source>
        <dbReference type="Pfam" id="PF02879"/>
    </source>
</evidence>
<feature type="transmembrane region" description="Helical" evidence="14">
    <location>
        <begin position="156"/>
        <end position="175"/>
    </location>
</feature>
<evidence type="ECO:0000256" key="2">
    <source>
        <dbReference type="ARBA" id="ARBA00001946"/>
    </source>
</evidence>
<dbReference type="Pfam" id="PF03125">
    <property type="entry name" value="Sre"/>
    <property type="match status" value="1"/>
</dbReference>
<dbReference type="Gene3D" id="3.40.120.10">
    <property type="entry name" value="Alpha-D-Glucose-1,6-Bisphosphate, subunit A, domain 3"/>
    <property type="match status" value="3"/>
</dbReference>
<dbReference type="PROSITE" id="PS00710">
    <property type="entry name" value="PGM_PMM"/>
    <property type="match status" value="1"/>
</dbReference>
<dbReference type="GO" id="GO:0000287">
    <property type="term" value="F:magnesium ion binding"/>
    <property type="evidence" value="ECO:0007669"/>
    <property type="project" value="InterPro"/>
</dbReference>
<proteinExistence type="inferred from homology"/>
<dbReference type="Pfam" id="PF02879">
    <property type="entry name" value="PGM_PMM_II"/>
    <property type="match status" value="1"/>
</dbReference>
<dbReference type="InterPro" id="IPR004151">
    <property type="entry name" value="7TM_GPCR_serpentine_rcpt_Sre"/>
</dbReference>
<evidence type="ECO:0000256" key="10">
    <source>
        <dbReference type="ARBA" id="ARBA00022842"/>
    </source>
</evidence>
<name>A0AAE9DNX8_CAEBR</name>
<evidence type="ECO:0000256" key="5">
    <source>
        <dbReference type="ARBA" id="ARBA00010231"/>
    </source>
</evidence>
<dbReference type="InterPro" id="IPR036900">
    <property type="entry name" value="A-D-PHexomutase_C_sf"/>
</dbReference>
<dbReference type="FunFam" id="3.40.120.10:FF:000005">
    <property type="entry name" value="Phosphoglucomutase 5"/>
    <property type="match status" value="1"/>
</dbReference>
<evidence type="ECO:0000256" key="6">
    <source>
        <dbReference type="ARBA" id="ARBA00012728"/>
    </source>
</evidence>
<feature type="transmembrane region" description="Helical" evidence="14">
    <location>
        <begin position="59"/>
        <end position="79"/>
    </location>
</feature>
<dbReference type="FunFam" id="3.40.120.10:FF:000004">
    <property type="entry name" value="Phosphoglucomutase 5"/>
    <property type="match status" value="1"/>
</dbReference>
<dbReference type="GO" id="GO:0004614">
    <property type="term" value="F:phosphoglucomutase activity"/>
    <property type="evidence" value="ECO:0007669"/>
    <property type="project" value="UniProtKB-EC"/>
</dbReference>
<dbReference type="Gene3D" id="3.30.310.50">
    <property type="entry name" value="Alpha-D-phosphohexomutase, C-terminal domain"/>
    <property type="match status" value="1"/>
</dbReference>
<dbReference type="CDD" id="cd03085">
    <property type="entry name" value="PGM1"/>
    <property type="match status" value="1"/>
</dbReference>
<dbReference type="GO" id="GO:0007606">
    <property type="term" value="P:sensory perception of chemical stimulus"/>
    <property type="evidence" value="ECO:0007669"/>
    <property type="project" value="InterPro"/>
</dbReference>
<dbReference type="InterPro" id="IPR005844">
    <property type="entry name" value="A-D-PHexomutase_a/b/a-I"/>
</dbReference>
<feature type="domain" description="Alpha-D-phosphohexomutase alpha/beta/alpha" evidence="15">
    <location>
        <begin position="273"/>
        <end position="418"/>
    </location>
</feature>
<keyword evidence="9" id="KW-0479">Metal-binding</keyword>
<dbReference type="Proteomes" id="UP000827892">
    <property type="component" value="Chromosome II"/>
</dbReference>
<keyword evidence="11 14" id="KW-1133">Transmembrane helix</keyword>
<dbReference type="GO" id="GO:0016020">
    <property type="term" value="C:membrane"/>
    <property type="evidence" value="ECO:0007669"/>
    <property type="project" value="UniProtKB-SubCell"/>
</dbReference>
<dbReference type="SUPFAM" id="SSF55957">
    <property type="entry name" value="Phosphoglucomutase, C-terminal domain"/>
    <property type="match status" value="1"/>
</dbReference>
<keyword evidence="8 14" id="KW-0812">Transmembrane</keyword>
<comment type="catalytic activity">
    <reaction evidence="1">
        <text>alpha-D-glucose 1-phosphate = alpha-D-glucose 6-phosphate</text>
        <dbReference type="Rhea" id="RHEA:23536"/>
        <dbReference type="ChEBI" id="CHEBI:58225"/>
        <dbReference type="ChEBI" id="CHEBI:58601"/>
        <dbReference type="EC" id="5.4.2.2"/>
    </reaction>
</comment>
<evidence type="ECO:0000256" key="11">
    <source>
        <dbReference type="ARBA" id="ARBA00022989"/>
    </source>
</evidence>
<evidence type="ECO:0000256" key="7">
    <source>
        <dbReference type="ARBA" id="ARBA00022553"/>
    </source>
</evidence>
<gene>
    <name evidence="18" type="ORF">L3Y34_018745</name>
</gene>
<feature type="domain" description="Alpha-D-phosphohexomutase alpha/beta/alpha" evidence="16">
    <location>
        <begin position="455"/>
        <end position="564"/>
    </location>
</feature>
<organism evidence="18 19">
    <name type="scientific">Caenorhabditis briggsae</name>
    <dbReference type="NCBI Taxonomy" id="6238"/>
    <lineage>
        <taxon>Eukaryota</taxon>
        <taxon>Metazoa</taxon>
        <taxon>Ecdysozoa</taxon>
        <taxon>Nematoda</taxon>
        <taxon>Chromadorea</taxon>
        <taxon>Rhabditida</taxon>
        <taxon>Rhabditina</taxon>
        <taxon>Rhabditomorpha</taxon>
        <taxon>Rhabditoidea</taxon>
        <taxon>Rhabditidae</taxon>
        <taxon>Peloderinae</taxon>
        <taxon>Caenorhabditis</taxon>
    </lineage>
</organism>
<dbReference type="FunFam" id="3.40.120.10:FF:000040">
    <property type="entry name" value="Phosphoglucomutase A"/>
    <property type="match status" value="1"/>
</dbReference>
<sequence>MILIQLKIIKDLNTPYLLIAGLLRMEHYGVSLSAVLVVTVERAFATYYVVDYESKSRNWVAVFCIMVSLIYTQCFVIPICFFKASLLYIILFAALWAVFAKLVLMGLHWFNVQESKRLSWKAENSRKKKKVNYTLGKKFQVEENVKVIKLLEAMSFMLVFLIFFVIVFIVVPRVYLGTETYAGQVMISLFDINLALGAILIPFICIWQLRKTRELPFTQKIYCLKKRRDERQVNPITVFEDVTKSYFEQFQTSWKLDMGIAVVETPTKPFAGQKPGTSGLRKRVPEFQQLNYTENFVQAILDAGLGSKKKGAQLVVGGDGRFLSMEATNVIIKVSAANGLSRLIVGQNGFLSTPALSNLIRKGHEGRVVDGGIILTASHNPGGPKGDFGIKFNCENGGPAPDHVTDSIYQITTKIDKYLIAKDLECDFTQVGRYEYDIDGVGHFTVDVIDSVTAYVDLMKDIFDFPKIKSLLAGELTGHKFRVLLDSMHGATGPYISTILVDCLGADANNLLRTVPKPDFAGGHPDPNLTYAKTLVERLHTGEHDLGAAFDGDGDRNMILGKNGFFVCPSDSLAVIADNIDCIPYFRTRKVNGFARSMPTAGAVDLVAKSKGLQVYETPTGWKYFGNLMDAGRIAICGEESFGTGSDHIREKDGVWALLAWLQILAERKETVEEIVSKHWQKYGRNVFTRYDYENVDAAGANLLMTFLEAQLPAFVGRDFSANGVTYKVAVADNFQYTDPVDGSVATKQGLRIVFEDGSRLVFRLSGTGSAGATIRLYVDSYIPSNDSSRLLLPAHELLKPLVLIALDVCKMEQFTNRKAPTVIT</sequence>
<dbReference type="EMBL" id="CP090892">
    <property type="protein sequence ID" value="ULU07185.1"/>
    <property type="molecule type" value="Genomic_DNA"/>
</dbReference>
<dbReference type="Pfam" id="PF02880">
    <property type="entry name" value="PGM_PMM_III"/>
    <property type="match status" value="1"/>
</dbReference>
<keyword evidence="10" id="KW-0460">Magnesium</keyword>
<dbReference type="GO" id="GO:0005975">
    <property type="term" value="P:carbohydrate metabolic process"/>
    <property type="evidence" value="ECO:0007669"/>
    <property type="project" value="InterPro"/>
</dbReference>
<evidence type="ECO:0000256" key="13">
    <source>
        <dbReference type="ARBA" id="ARBA00023235"/>
    </source>
</evidence>
<comment type="cofactor">
    <cofactor evidence="2">
        <name>Mg(2+)</name>
        <dbReference type="ChEBI" id="CHEBI:18420"/>
    </cofactor>
</comment>
<feature type="transmembrane region" description="Helical" evidence="14">
    <location>
        <begin position="181"/>
        <end position="207"/>
    </location>
</feature>
<dbReference type="NCBIfam" id="NF005737">
    <property type="entry name" value="PRK07564.1-1"/>
    <property type="match status" value="1"/>
</dbReference>
<evidence type="ECO:0000313" key="19">
    <source>
        <dbReference type="Proteomes" id="UP000827892"/>
    </source>
</evidence>
<feature type="transmembrane region" description="Helical" evidence="14">
    <location>
        <begin position="28"/>
        <end position="50"/>
    </location>
</feature>
<dbReference type="EC" id="5.4.2.2" evidence="6"/>
<comment type="similarity">
    <text evidence="5">Belongs to the phosphohexose mutase family.</text>
</comment>
<feature type="transmembrane region" description="Helical" evidence="14">
    <location>
        <begin position="85"/>
        <end position="110"/>
    </location>
</feature>
<dbReference type="PRINTS" id="PR00509">
    <property type="entry name" value="PGMPMM"/>
</dbReference>
<comment type="subcellular location">
    <subcellularLocation>
        <location evidence="3">Membrane</location>
        <topology evidence="3">Multi-pass membrane protein</topology>
    </subcellularLocation>
</comment>
<evidence type="ECO:0000256" key="8">
    <source>
        <dbReference type="ARBA" id="ARBA00022692"/>
    </source>
</evidence>
<evidence type="ECO:0000256" key="1">
    <source>
        <dbReference type="ARBA" id="ARBA00000443"/>
    </source>
</evidence>
<keyword evidence="7" id="KW-0597">Phosphoprotein</keyword>
<dbReference type="Pfam" id="PF02878">
    <property type="entry name" value="PGM_PMM_I"/>
    <property type="match status" value="1"/>
</dbReference>
<dbReference type="Pfam" id="PF24947">
    <property type="entry name" value="PGM1_C_vert_fung"/>
    <property type="match status" value="1"/>
</dbReference>
<dbReference type="InterPro" id="IPR045244">
    <property type="entry name" value="PGM"/>
</dbReference>
<dbReference type="InterPro" id="IPR005841">
    <property type="entry name" value="Alpha-D-phosphohexomutase_SF"/>
</dbReference>
<dbReference type="InterPro" id="IPR016055">
    <property type="entry name" value="A-D-PHexomutase_a/b/a-I/II/III"/>
</dbReference>
<dbReference type="InterPro" id="IPR005846">
    <property type="entry name" value="A-D-PHexomutase_a/b/a-III"/>
</dbReference>
<evidence type="ECO:0000256" key="14">
    <source>
        <dbReference type="SAM" id="Phobius"/>
    </source>
</evidence>
<comment type="similarity">
    <text evidence="4">Belongs to the nematode receptor-like protein sre family.</text>
</comment>
<keyword evidence="12 14" id="KW-0472">Membrane</keyword>
<feature type="domain" description="Alpha-D-phosphohexomutase alpha/beta/alpha" evidence="17">
    <location>
        <begin position="588"/>
        <end position="683"/>
    </location>
</feature>
<dbReference type="SUPFAM" id="SSF53738">
    <property type="entry name" value="Phosphoglucomutase, first 3 domains"/>
    <property type="match status" value="3"/>
</dbReference>
<dbReference type="AlphaFoldDB" id="A0AAE9DNX8"/>
<dbReference type="PANTHER" id="PTHR22573:SF2">
    <property type="entry name" value="PHOSPHOGLUCOMUTASE"/>
    <property type="match status" value="1"/>
</dbReference>
<dbReference type="FunFam" id="3.30.310.50:FF:000002">
    <property type="entry name" value="Phosphoglucomutase 5"/>
    <property type="match status" value="1"/>
</dbReference>
<dbReference type="InterPro" id="IPR016066">
    <property type="entry name" value="A-D-PHexomutase_CS"/>
</dbReference>
<evidence type="ECO:0000256" key="3">
    <source>
        <dbReference type="ARBA" id="ARBA00004141"/>
    </source>
</evidence>
<evidence type="ECO:0000259" key="15">
    <source>
        <dbReference type="Pfam" id="PF02878"/>
    </source>
</evidence>
<evidence type="ECO:0000256" key="4">
    <source>
        <dbReference type="ARBA" id="ARBA00006803"/>
    </source>
</evidence>